<dbReference type="Proteomes" id="UP000254869">
    <property type="component" value="Unassembled WGS sequence"/>
</dbReference>
<dbReference type="EMBL" id="QQBC01000004">
    <property type="protein sequence ID" value="RDI66278.1"/>
    <property type="molecule type" value="Genomic_DNA"/>
</dbReference>
<keyword evidence="2" id="KW-1185">Reference proteome</keyword>
<evidence type="ECO:0000313" key="2">
    <source>
        <dbReference type="Proteomes" id="UP000254869"/>
    </source>
</evidence>
<evidence type="ECO:0000313" key="1">
    <source>
        <dbReference type="EMBL" id="RDI66278.1"/>
    </source>
</evidence>
<dbReference type="RefSeq" id="WP_067999770.1">
    <property type="nucleotide sequence ID" value="NZ_QQBC01000004.1"/>
</dbReference>
<proteinExistence type="predicted"/>
<comment type="caution">
    <text evidence="1">The sequence shown here is derived from an EMBL/GenBank/DDBJ whole genome shotgun (WGS) entry which is preliminary data.</text>
</comment>
<dbReference type="Gene3D" id="3.40.50.1820">
    <property type="entry name" value="alpha/beta hydrolase"/>
    <property type="match status" value="1"/>
</dbReference>
<organism evidence="1 2">
    <name type="scientific">Nocardia pseudobrasiliensis</name>
    <dbReference type="NCBI Taxonomy" id="45979"/>
    <lineage>
        <taxon>Bacteria</taxon>
        <taxon>Bacillati</taxon>
        <taxon>Actinomycetota</taxon>
        <taxon>Actinomycetes</taxon>
        <taxon>Mycobacteriales</taxon>
        <taxon>Nocardiaceae</taxon>
        <taxon>Nocardia</taxon>
    </lineage>
</organism>
<sequence length="63" mass="6819">MRGRHPRNLYDSWCAKGARVRLAPYPGEHFIVGALAIPGVATWVGRMLDDALVPDGCTTIATP</sequence>
<protein>
    <submittedName>
        <fullName evidence="1">Uncharacterized protein</fullName>
    </submittedName>
</protein>
<dbReference type="InterPro" id="IPR029058">
    <property type="entry name" value="AB_hydrolase_fold"/>
</dbReference>
<reference evidence="1 2" key="1">
    <citation type="submission" date="2018-07" db="EMBL/GenBank/DDBJ databases">
        <title>Genomic Encyclopedia of Type Strains, Phase IV (KMG-IV): sequencing the most valuable type-strain genomes for metagenomic binning, comparative biology and taxonomic classification.</title>
        <authorList>
            <person name="Goeker M."/>
        </authorList>
    </citation>
    <scope>NUCLEOTIDE SEQUENCE [LARGE SCALE GENOMIC DNA]</scope>
    <source>
        <strain evidence="1 2">DSM 44290</strain>
    </source>
</reference>
<accession>A0A370I6B8</accession>
<dbReference type="STRING" id="1210086.GCA_001613105_04027"/>
<name>A0A370I6B8_9NOCA</name>
<dbReference type="AlphaFoldDB" id="A0A370I6B8"/>
<gene>
    <name evidence="1" type="ORF">DFR76_10424</name>
</gene>